<evidence type="ECO:0000256" key="6">
    <source>
        <dbReference type="PIRSR" id="PIRSR000027-1"/>
    </source>
</evidence>
<dbReference type="GO" id="GO:0020037">
    <property type="term" value="F:heme binding"/>
    <property type="evidence" value="ECO:0007669"/>
    <property type="project" value="InterPro"/>
</dbReference>
<feature type="binding site" description="covalent" evidence="7">
    <location>
        <position position="140"/>
    </location>
    <ligand>
        <name>heme c</name>
        <dbReference type="ChEBI" id="CHEBI:61717"/>
    </ligand>
</feature>
<evidence type="ECO:0000256" key="1">
    <source>
        <dbReference type="ARBA" id="ARBA00022448"/>
    </source>
</evidence>
<dbReference type="Gene3D" id="1.20.120.10">
    <property type="entry name" value="Cytochrome c/b562"/>
    <property type="match status" value="1"/>
</dbReference>
<dbReference type="PROSITE" id="PS51009">
    <property type="entry name" value="CYTCII"/>
    <property type="match status" value="1"/>
</dbReference>
<keyword evidence="10" id="KW-1185">Reference proteome</keyword>
<evidence type="ECO:0000256" key="5">
    <source>
        <dbReference type="ARBA" id="ARBA00023004"/>
    </source>
</evidence>
<dbReference type="PRINTS" id="PR00608">
    <property type="entry name" value="CYTCHROMECII"/>
</dbReference>
<dbReference type="EMBL" id="QJTC01000030">
    <property type="protein sequence ID" value="PYE73832.1"/>
    <property type="molecule type" value="Genomic_DNA"/>
</dbReference>
<keyword evidence="5 6" id="KW-0408">Iron</keyword>
<proteinExistence type="predicted"/>
<evidence type="ECO:0000256" key="8">
    <source>
        <dbReference type="SAM" id="SignalP"/>
    </source>
</evidence>
<evidence type="ECO:0000256" key="3">
    <source>
        <dbReference type="ARBA" id="ARBA00022723"/>
    </source>
</evidence>
<keyword evidence="4" id="KW-0249">Electron transport</keyword>
<dbReference type="Pfam" id="PF01322">
    <property type="entry name" value="Cytochrom_C_2"/>
    <property type="match status" value="1"/>
</dbReference>
<keyword evidence="3 6" id="KW-0479">Metal-binding</keyword>
<feature type="signal peptide" evidence="8">
    <location>
        <begin position="1"/>
        <end position="21"/>
    </location>
</feature>
<comment type="caution">
    <text evidence="9">The sequence shown here is derived from an EMBL/GenBank/DDBJ whole genome shotgun (WGS) entry which is preliminary data.</text>
</comment>
<accession>A0A318SE64</accession>
<evidence type="ECO:0000256" key="4">
    <source>
        <dbReference type="ARBA" id="ARBA00022982"/>
    </source>
</evidence>
<keyword evidence="1" id="KW-0813">Transport</keyword>
<evidence type="ECO:0000256" key="7">
    <source>
        <dbReference type="PIRSR" id="PIRSR000027-2"/>
    </source>
</evidence>
<evidence type="ECO:0000256" key="2">
    <source>
        <dbReference type="ARBA" id="ARBA00022617"/>
    </source>
</evidence>
<dbReference type="Proteomes" id="UP000247540">
    <property type="component" value="Unassembled WGS sequence"/>
</dbReference>
<dbReference type="InterPro" id="IPR002321">
    <property type="entry name" value="Cyt_c_II"/>
</dbReference>
<dbReference type="GO" id="GO:0009055">
    <property type="term" value="F:electron transfer activity"/>
    <property type="evidence" value="ECO:0007669"/>
    <property type="project" value="InterPro"/>
</dbReference>
<organism evidence="9 10">
    <name type="scientific">Xylophilus ampelinus</name>
    <dbReference type="NCBI Taxonomy" id="54067"/>
    <lineage>
        <taxon>Bacteria</taxon>
        <taxon>Pseudomonadati</taxon>
        <taxon>Pseudomonadota</taxon>
        <taxon>Betaproteobacteria</taxon>
        <taxon>Burkholderiales</taxon>
        <taxon>Xylophilus</taxon>
    </lineage>
</organism>
<dbReference type="GO" id="GO:0022900">
    <property type="term" value="P:electron transport chain"/>
    <property type="evidence" value="ECO:0007669"/>
    <property type="project" value="InterPro"/>
</dbReference>
<feature type="chain" id="PRO_5016414841" evidence="8">
    <location>
        <begin position="22"/>
        <end position="147"/>
    </location>
</feature>
<keyword evidence="8" id="KW-0732">Signal</keyword>
<feature type="binding site" description="covalent" evidence="7">
    <location>
        <position position="137"/>
    </location>
    <ligand>
        <name>heme c</name>
        <dbReference type="ChEBI" id="CHEBI:61717"/>
    </ligand>
</feature>
<reference evidence="9 10" key="1">
    <citation type="submission" date="2018-06" db="EMBL/GenBank/DDBJ databases">
        <title>Genomic Encyclopedia of Type Strains, Phase III (KMG-III): the genomes of soil and plant-associated and newly described type strains.</title>
        <authorList>
            <person name="Whitman W."/>
        </authorList>
    </citation>
    <scope>NUCLEOTIDE SEQUENCE [LARGE SCALE GENOMIC DNA]</scope>
    <source>
        <strain evidence="9 10">CECT 7646</strain>
    </source>
</reference>
<keyword evidence="2 7" id="KW-0349">Heme</keyword>
<evidence type="ECO:0000313" key="10">
    <source>
        <dbReference type="Proteomes" id="UP000247540"/>
    </source>
</evidence>
<sequence>MKKYACLALAAGILLAGPVFAQFAKTEDAVKYRQGALFVMGQHFGRVGAMANGRVPFDAKVAAENADVVAELAKLPWAAFGPGTEGGKAKPEIWKEQAKFKEHGDKLVAETAKLAAAAKTGNLDSLKAAFGSAAGTCKACHDAFRNS</sequence>
<dbReference type="InterPro" id="IPR010980">
    <property type="entry name" value="Cyt_c/b562"/>
</dbReference>
<comment type="PTM">
    <text evidence="7">Binds 1 heme group per subunit.</text>
</comment>
<dbReference type="InterPro" id="IPR012127">
    <property type="entry name" value="Cyt_c_prime"/>
</dbReference>
<dbReference type="AlphaFoldDB" id="A0A318SE64"/>
<feature type="binding site" description="axial binding residue" evidence="6">
    <location>
        <position position="141"/>
    </location>
    <ligand>
        <name>heme c</name>
        <dbReference type="ChEBI" id="CHEBI:61717"/>
    </ligand>
    <ligandPart>
        <name>Fe</name>
        <dbReference type="ChEBI" id="CHEBI:18248"/>
    </ligandPart>
</feature>
<dbReference type="RefSeq" id="WP_110466843.1">
    <property type="nucleotide sequence ID" value="NZ_JAMOFZ010000028.1"/>
</dbReference>
<gene>
    <name evidence="9" type="ORF">DFQ15_13016</name>
</gene>
<dbReference type="InterPro" id="IPR015984">
    <property type="entry name" value="Cyt_c_prime_subgr"/>
</dbReference>
<dbReference type="GO" id="GO:0042597">
    <property type="term" value="C:periplasmic space"/>
    <property type="evidence" value="ECO:0007669"/>
    <property type="project" value="InterPro"/>
</dbReference>
<name>A0A318SE64_9BURK</name>
<dbReference type="SUPFAM" id="SSF47175">
    <property type="entry name" value="Cytochromes"/>
    <property type="match status" value="1"/>
</dbReference>
<dbReference type="GO" id="GO:0005506">
    <property type="term" value="F:iron ion binding"/>
    <property type="evidence" value="ECO:0007669"/>
    <property type="project" value="InterPro"/>
</dbReference>
<evidence type="ECO:0000313" key="9">
    <source>
        <dbReference type="EMBL" id="PYE73832.1"/>
    </source>
</evidence>
<dbReference type="PIRSF" id="PIRSF000027">
    <property type="entry name" value="Cytc_c_prime"/>
    <property type="match status" value="1"/>
</dbReference>
<dbReference type="OrthoDB" id="5520910at2"/>
<protein>
    <submittedName>
        <fullName evidence="9">Cytochrome c556</fullName>
    </submittedName>
</protein>